<organism evidence="5 6">
    <name type="scientific">Anabaenopsis circularis NIES-21</name>
    <dbReference type="NCBI Taxonomy" id="1085406"/>
    <lineage>
        <taxon>Bacteria</taxon>
        <taxon>Bacillati</taxon>
        <taxon>Cyanobacteriota</taxon>
        <taxon>Cyanophyceae</taxon>
        <taxon>Nostocales</taxon>
        <taxon>Nodulariaceae</taxon>
        <taxon>Anabaenopsis</taxon>
    </lineage>
</organism>
<dbReference type="SUPFAM" id="SSF158682">
    <property type="entry name" value="TerB-like"/>
    <property type="match status" value="1"/>
</dbReference>
<dbReference type="SUPFAM" id="SSF52540">
    <property type="entry name" value="P-loop containing nucleoside triphosphate hydrolases"/>
    <property type="match status" value="1"/>
</dbReference>
<feature type="coiled-coil region" evidence="1">
    <location>
        <begin position="698"/>
        <end position="766"/>
    </location>
</feature>
<dbReference type="Proteomes" id="UP000218287">
    <property type="component" value="Chromosome"/>
</dbReference>
<evidence type="ECO:0000256" key="2">
    <source>
        <dbReference type="SAM" id="Phobius"/>
    </source>
</evidence>
<protein>
    <submittedName>
        <fullName evidence="5">GTP-binding protein HSR1-related protein</fullName>
    </submittedName>
</protein>
<dbReference type="AlphaFoldDB" id="A0A1Z4GJD7"/>
<feature type="domain" description="G" evidence="3">
    <location>
        <begin position="288"/>
        <end position="394"/>
    </location>
</feature>
<dbReference type="GO" id="GO:0005525">
    <property type="term" value="F:GTP binding"/>
    <property type="evidence" value="ECO:0007669"/>
    <property type="project" value="InterPro"/>
</dbReference>
<name>A0A1Z4GJD7_9CYAN</name>
<dbReference type="Pfam" id="PF05099">
    <property type="entry name" value="TerB"/>
    <property type="match status" value="1"/>
</dbReference>
<dbReference type="InterPro" id="IPR007791">
    <property type="entry name" value="DjlA_N"/>
</dbReference>
<keyword evidence="2" id="KW-0472">Membrane</keyword>
<keyword evidence="6" id="KW-1185">Reference proteome</keyword>
<evidence type="ECO:0000313" key="6">
    <source>
        <dbReference type="Proteomes" id="UP000218287"/>
    </source>
</evidence>
<feature type="transmembrane region" description="Helical" evidence="2">
    <location>
        <begin position="657"/>
        <end position="683"/>
    </location>
</feature>
<dbReference type="InterPro" id="IPR027417">
    <property type="entry name" value="P-loop_NTPase"/>
</dbReference>
<accession>A0A1Z4GJD7</accession>
<dbReference type="Gene3D" id="3.40.50.300">
    <property type="entry name" value="P-loop containing nucleotide triphosphate hydrolases"/>
    <property type="match status" value="1"/>
</dbReference>
<evidence type="ECO:0000313" key="5">
    <source>
        <dbReference type="EMBL" id="BAY17617.1"/>
    </source>
</evidence>
<dbReference type="InterPro" id="IPR029024">
    <property type="entry name" value="TerB-like"/>
</dbReference>
<feature type="domain" description="Co-chaperone DjlA N-terminal" evidence="4">
    <location>
        <begin position="17"/>
        <end position="118"/>
    </location>
</feature>
<dbReference type="InterPro" id="IPR006073">
    <property type="entry name" value="GTP-bd"/>
</dbReference>
<dbReference type="Pfam" id="PF01926">
    <property type="entry name" value="MMR_HSR1"/>
    <property type="match status" value="1"/>
</dbReference>
<keyword evidence="1" id="KW-0175">Coiled coil</keyword>
<keyword evidence="2" id="KW-0812">Transmembrane</keyword>
<sequence length="843" mass="95461">MTEQIAVAVEQLNFAFLLITHIVCADQQIHSEEAKALQALAKNTKMGGRTIEEMEKILAQEATQLSVYDVACQVRPGEQSEAMRQILAVAYIDGFFSPVERAMVDQIAQIWNWTNREVETLIEQAQGFSTVNKYSENKEDTKLSFGAILLKGADSILSRALVDNLANVVPENIGRQIKQSRQELLLSGKEYDSAIQQCAAIASEDYKYAALALKGTRETLHNLGKSIQEQLTVIQRQATSKGQANTAAEVAKQLEATRKALTVEIIKEIESVRQSLSAKERALNHFSIAFMGKTKAGKSTLHAIITGDGWEAIGVGKQRTTRFNRVYEWKNIRIIDTPGIGAPGGKTDEEIAEDVIEESDVICYVVTNDSIQETEFKFLQLLKEKAKPLIILLNVKNNLRDSRRLEHFLANPEKLFAVDGQSNLGGHIERIRRYAKQNYANDYFEIIPVMLLAAQMSREEEHEEIKDQLFQASQMQKFLDSIRLSLVEYGKIRRSQTLLGSTVGSIDKPNQWVIQQEQVYQQLVTTLKDKHKTIRKDIQKAVRDNQQYLLQQIEAIFQDTSNSIPSFAEEFWDANDSRLNQGWEQKLKAIRFEQRLKTAYEESSHNFNKEIQESLEEVGNELQIVTKLINSNFKLKEQDSNSLFHDFMKIGGNILTIAAPIVGLLVPAIAPIAAVIGIIGFAINQMSGWAKSKEQKRREAVQNICQSLSNQLINQQQNTIQQAKTDFNKYTDAVSNSISVYFEEMIQGLELISNQLKTAKNRLNEKSNYLNRAYAKRIIDWCTDKYEPLNDEVIINTISKVNRDFGKNMLITTKVELRLRKSSKDIARILQEEVSIQSTVATK</sequence>
<dbReference type="EMBL" id="AP018174">
    <property type="protein sequence ID" value="BAY17617.1"/>
    <property type="molecule type" value="Genomic_DNA"/>
</dbReference>
<gene>
    <name evidence="5" type="ORF">NIES21_34570</name>
</gene>
<dbReference type="Gene3D" id="1.10.3680.10">
    <property type="entry name" value="TerB-like"/>
    <property type="match status" value="1"/>
</dbReference>
<evidence type="ECO:0000259" key="3">
    <source>
        <dbReference type="Pfam" id="PF01926"/>
    </source>
</evidence>
<proteinExistence type="predicted"/>
<dbReference type="OrthoDB" id="434560at2"/>
<reference evidence="5 6" key="1">
    <citation type="submission" date="2017-06" db="EMBL/GenBank/DDBJ databases">
        <title>Genome sequencing of cyanobaciteial culture collection at National Institute for Environmental Studies (NIES).</title>
        <authorList>
            <person name="Hirose Y."/>
            <person name="Shimura Y."/>
            <person name="Fujisawa T."/>
            <person name="Nakamura Y."/>
            <person name="Kawachi M."/>
        </authorList>
    </citation>
    <scope>NUCLEOTIDE SEQUENCE [LARGE SCALE GENOMIC DNA]</scope>
    <source>
        <strain evidence="5 6">NIES-21</strain>
    </source>
</reference>
<keyword evidence="2" id="KW-1133">Transmembrane helix</keyword>
<evidence type="ECO:0000256" key="1">
    <source>
        <dbReference type="SAM" id="Coils"/>
    </source>
</evidence>
<dbReference type="CDD" id="cd07177">
    <property type="entry name" value="terB_like"/>
    <property type="match status" value="1"/>
</dbReference>
<evidence type="ECO:0000259" key="4">
    <source>
        <dbReference type="Pfam" id="PF05099"/>
    </source>
</evidence>